<organism evidence="1">
    <name type="scientific">Magallana gigas</name>
    <name type="common">Pacific oyster</name>
    <name type="synonym">Crassostrea gigas</name>
    <dbReference type="NCBI Taxonomy" id="29159"/>
    <lineage>
        <taxon>Eukaryota</taxon>
        <taxon>Metazoa</taxon>
        <taxon>Spiralia</taxon>
        <taxon>Lophotrochozoa</taxon>
        <taxon>Mollusca</taxon>
        <taxon>Bivalvia</taxon>
        <taxon>Autobranchia</taxon>
        <taxon>Pteriomorphia</taxon>
        <taxon>Ostreida</taxon>
        <taxon>Ostreoidea</taxon>
        <taxon>Ostreidae</taxon>
        <taxon>Magallana</taxon>
    </lineage>
</organism>
<dbReference type="InParanoid" id="K1PCS5"/>
<dbReference type="EMBL" id="JH816423">
    <property type="protein sequence ID" value="EKC21572.1"/>
    <property type="molecule type" value="Genomic_DNA"/>
</dbReference>
<reference evidence="1" key="1">
    <citation type="journal article" date="2012" name="Nature">
        <title>The oyster genome reveals stress adaptation and complexity of shell formation.</title>
        <authorList>
            <person name="Zhang G."/>
            <person name="Fang X."/>
            <person name="Guo X."/>
            <person name="Li L."/>
            <person name="Luo R."/>
            <person name="Xu F."/>
            <person name="Yang P."/>
            <person name="Zhang L."/>
            <person name="Wang X."/>
            <person name="Qi H."/>
            <person name="Xiong Z."/>
            <person name="Que H."/>
            <person name="Xie Y."/>
            <person name="Holland P.W."/>
            <person name="Paps J."/>
            <person name="Zhu Y."/>
            <person name="Wu F."/>
            <person name="Chen Y."/>
            <person name="Wang J."/>
            <person name="Peng C."/>
            <person name="Meng J."/>
            <person name="Yang L."/>
            <person name="Liu J."/>
            <person name="Wen B."/>
            <person name="Zhang N."/>
            <person name="Huang Z."/>
            <person name="Zhu Q."/>
            <person name="Feng Y."/>
            <person name="Mount A."/>
            <person name="Hedgecock D."/>
            <person name="Xu Z."/>
            <person name="Liu Y."/>
            <person name="Domazet-Loso T."/>
            <person name="Du Y."/>
            <person name="Sun X."/>
            <person name="Zhang S."/>
            <person name="Liu B."/>
            <person name="Cheng P."/>
            <person name="Jiang X."/>
            <person name="Li J."/>
            <person name="Fan D."/>
            <person name="Wang W."/>
            <person name="Fu W."/>
            <person name="Wang T."/>
            <person name="Wang B."/>
            <person name="Zhang J."/>
            <person name="Peng Z."/>
            <person name="Li Y."/>
            <person name="Li N."/>
            <person name="Wang J."/>
            <person name="Chen M."/>
            <person name="He Y."/>
            <person name="Tan F."/>
            <person name="Song X."/>
            <person name="Zheng Q."/>
            <person name="Huang R."/>
            <person name="Yang H."/>
            <person name="Du X."/>
            <person name="Chen L."/>
            <person name="Yang M."/>
            <person name="Gaffney P.M."/>
            <person name="Wang S."/>
            <person name="Luo L."/>
            <person name="She Z."/>
            <person name="Ming Y."/>
            <person name="Huang W."/>
            <person name="Zhang S."/>
            <person name="Huang B."/>
            <person name="Zhang Y."/>
            <person name="Qu T."/>
            <person name="Ni P."/>
            <person name="Miao G."/>
            <person name="Wang J."/>
            <person name="Wang Q."/>
            <person name="Steinberg C.E."/>
            <person name="Wang H."/>
            <person name="Li N."/>
            <person name="Qian L."/>
            <person name="Zhang G."/>
            <person name="Li Y."/>
            <person name="Yang H."/>
            <person name="Liu X."/>
            <person name="Wang J."/>
            <person name="Yin Y."/>
            <person name="Wang J."/>
        </authorList>
    </citation>
    <scope>NUCLEOTIDE SEQUENCE [LARGE SCALE GENOMIC DNA]</scope>
    <source>
        <strain evidence="1">05x7-T-G4-1.051#20</strain>
    </source>
</reference>
<gene>
    <name evidence="1" type="ORF">CGI_10003708</name>
</gene>
<dbReference type="HOGENOM" id="CLU_2814928_0_0_1"/>
<accession>K1PCS5</accession>
<protein>
    <submittedName>
        <fullName evidence="1">Uncharacterized protein</fullName>
    </submittedName>
</protein>
<sequence length="67" mass="7517">MEYRGDGIRLDIKTAKLNLTSLQNSPQWMPIKVNLDNSEDGYQNVETLQKEKHTSGKSHAQSMGVNA</sequence>
<name>K1PCS5_MAGGI</name>
<evidence type="ECO:0000313" key="1">
    <source>
        <dbReference type="EMBL" id="EKC21572.1"/>
    </source>
</evidence>
<proteinExistence type="predicted"/>
<dbReference type="AlphaFoldDB" id="K1PCS5"/>